<comment type="similarity">
    <text evidence="8">Belongs to the binding-protein-dependent transport system permease family.</text>
</comment>
<feature type="transmembrane region" description="Helical" evidence="8">
    <location>
        <begin position="486"/>
        <end position="505"/>
    </location>
</feature>
<comment type="subcellular location">
    <subcellularLocation>
        <location evidence="1">Cell inner membrane</location>
        <topology evidence="1">Multi-pass membrane protein</topology>
    </subcellularLocation>
    <subcellularLocation>
        <location evidence="8">Cell membrane</location>
        <topology evidence="8">Multi-pass membrane protein</topology>
    </subcellularLocation>
</comment>
<evidence type="ECO:0000256" key="1">
    <source>
        <dbReference type="ARBA" id="ARBA00004429"/>
    </source>
</evidence>
<dbReference type="PROSITE" id="PS50928">
    <property type="entry name" value="ABC_TM1"/>
    <property type="match status" value="2"/>
</dbReference>
<evidence type="ECO:0000256" key="2">
    <source>
        <dbReference type="ARBA" id="ARBA00022448"/>
    </source>
</evidence>
<keyword evidence="2 8" id="KW-0813">Transport</keyword>
<feature type="transmembrane region" description="Helical" evidence="8">
    <location>
        <begin position="105"/>
        <end position="135"/>
    </location>
</feature>
<feature type="transmembrane region" description="Helical" evidence="8">
    <location>
        <begin position="539"/>
        <end position="558"/>
    </location>
</feature>
<dbReference type="RefSeq" id="WP_341598460.1">
    <property type="nucleotide sequence ID" value="NZ_JBAKAZ010000050.1"/>
</dbReference>
<dbReference type="PANTHER" id="PTHR43357:SF4">
    <property type="entry name" value="INNER MEMBRANE ABC TRANSPORTER PERMEASE PROTEIN YDCV"/>
    <property type="match status" value="1"/>
</dbReference>
<feature type="transmembrane region" description="Helical" evidence="8">
    <location>
        <begin position="368"/>
        <end position="390"/>
    </location>
</feature>
<feature type="transmembrane region" description="Helical" evidence="8">
    <location>
        <begin position="155"/>
        <end position="179"/>
    </location>
</feature>
<feature type="domain" description="ABC transmembrane type-1" evidence="9">
    <location>
        <begin position="64"/>
        <end position="283"/>
    </location>
</feature>
<dbReference type="InterPro" id="IPR035906">
    <property type="entry name" value="MetI-like_sf"/>
</dbReference>
<dbReference type="Pfam" id="PF00528">
    <property type="entry name" value="BPD_transp_1"/>
    <property type="match status" value="1"/>
</dbReference>
<evidence type="ECO:0000313" key="11">
    <source>
        <dbReference type="Proteomes" id="UP001369082"/>
    </source>
</evidence>
<evidence type="ECO:0000256" key="3">
    <source>
        <dbReference type="ARBA" id="ARBA00022475"/>
    </source>
</evidence>
<evidence type="ECO:0000256" key="7">
    <source>
        <dbReference type="ARBA" id="ARBA00023136"/>
    </source>
</evidence>
<protein>
    <submittedName>
        <fullName evidence="10">ABC transporter permease subunit</fullName>
    </submittedName>
</protein>
<proteinExistence type="inferred from homology"/>
<evidence type="ECO:0000256" key="6">
    <source>
        <dbReference type="ARBA" id="ARBA00022989"/>
    </source>
</evidence>
<feature type="transmembrane region" description="Helical" evidence="8">
    <location>
        <begin position="402"/>
        <end position="424"/>
    </location>
</feature>
<evidence type="ECO:0000256" key="8">
    <source>
        <dbReference type="RuleBase" id="RU363032"/>
    </source>
</evidence>
<evidence type="ECO:0000259" key="9">
    <source>
        <dbReference type="PROSITE" id="PS50928"/>
    </source>
</evidence>
<dbReference type="EMBL" id="JBAKAZ010000050">
    <property type="protein sequence ID" value="MEL0630332.1"/>
    <property type="molecule type" value="Genomic_DNA"/>
</dbReference>
<evidence type="ECO:0000256" key="5">
    <source>
        <dbReference type="ARBA" id="ARBA00022692"/>
    </source>
</evidence>
<dbReference type="PANTHER" id="PTHR43357">
    <property type="entry name" value="INNER MEMBRANE ABC TRANSPORTER PERMEASE PROTEIN YDCV"/>
    <property type="match status" value="1"/>
</dbReference>
<evidence type="ECO:0000313" key="10">
    <source>
        <dbReference type="EMBL" id="MEL0630332.1"/>
    </source>
</evidence>
<feature type="transmembrane region" description="Helical" evidence="8">
    <location>
        <begin position="200"/>
        <end position="218"/>
    </location>
</feature>
<dbReference type="Gene3D" id="1.10.3720.10">
    <property type="entry name" value="MetI-like"/>
    <property type="match status" value="2"/>
</dbReference>
<sequence length="568" mass="62376">MIVANTLFTRTVRTSPTIMMGLLVLPVLGGLLGVLLPAFGWFPALGSTDFGLFGFAELFATPGIERMLLLSYGTSLISTLLAFFITVLILASYFNSPWLKRIQRLLGPILVIPHAAAAIAIGFLIAPSGFLSRLFSPWLTGWDTPPDWLFPHDPYGLSIILGLALKELPFLLLIALGVLAQPEIGKVLKQQHKVASSLGYCPMTGFFKVILPSLYGYMRLPILAVLAYSSASVEIPLILGPNTPPTLAVAIMQWFNDVDLSLRIKASSGAVIQILVTLSLLLTWWGIELLVKKCSASWLTNGEREHGGMIIKRFTDVITFIMISTIAFALLGMVLWSFAGFWSYPNIFPDQFMTMHWQSAFTQMQTPLFNTLIIAFSSTLLAIILTLLALESEQQSNKTISAVSGLIIYLPLLIPSIAFLFGLVWMFEQVNSQHTYLNVIFTHLLFVLPYVFLSLANSYRRLDPRFSSVAASLGAPPSKIFWQLKLPLLISPILIASALGLAISFSQYLPTLLAGAGRINTITTEAVTLANGASRRASAVYALMQMLLPALFFILAWLTPKILSRARA</sequence>
<gene>
    <name evidence="10" type="ORF">V6256_12010</name>
</gene>
<keyword evidence="6 8" id="KW-1133">Transmembrane helix</keyword>
<reference evidence="10 11" key="1">
    <citation type="submission" date="2024-02" db="EMBL/GenBank/DDBJ databases">
        <title>Bacteria isolated from the canopy kelp, Nereocystis luetkeana.</title>
        <authorList>
            <person name="Pfister C.A."/>
            <person name="Younker I.T."/>
            <person name="Light S.H."/>
        </authorList>
    </citation>
    <scope>NUCLEOTIDE SEQUENCE [LARGE SCALE GENOMIC DNA]</scope>
    <source>
        <strain evidence="10 11">TI.1.05</strain>
    </source>
</reference>
<dbReference type="CDD" id="cd06261">
    <property type="entry name" value="TM_PBP2"/>
    <property type="match status" value="1"/>
</dbReference>
<feature type="transmembrane region" description="Helical" evidence="8">
    <location>
        <begin position="270"/>
        <end position="291"/>
    </location>
</feature>
<feature type="domain" description="ABC transmembrane type-1" evidence="9">
    <location>
        <begin position="368"/>
        <end position="556"/>
    </location>
</feature>
<feature type="transmembrane region" description="Helical" evidence="8">
    <location>
        <begin position="436"/>
        <end position="456"/>
    </location>
</feature>
<feature type="transmembrane region" description="Helical" evidence="8">
    <location>
        <begin position="69"/>
        <end position="93"/>
    </location>
</feature>
<keyword evidence="4" id="KW-0997">Cell inner membrane</keyword>
<keyword evidence="11" id="KW-1185">Reference proteome</keyword>
<feature type="transmembrane region" description="Helical" evidence="8">
    <location>
        <begin position="317"/>
        <end position="339"/>
    </location>
</feature>
<accession>A0ABU9GSP1</accession>
<dbReference type="Proteomes" id="UP001369082">
    <property type="component" value="Unassembled WGS sequence"/>
</dbReference>
<dbReference type="SUPFAM" id="SSF161098">
    <property type="entry name" value="MetI-like"/>
    <property type="match status" value="2"/>
</dbReference>
<name>A0ABU9GSP1_9GAMM</name>
<comment type="caution">
    <text evidence="10">The sequence shown here is derived from an EMBL/GenBank/DDBJ whole genome shotgun (WGS) entry which is preliminary data.</text>
</comment>
<keyword evidence="3" id="KW-1003">Cell membrane</keyword>
<organism evidence="10 11">
    <name type="scientific">Psychromonas aquatilis</name>
    <dbReference type="NCBI Taxonomy" id="2005072"/>
    <lineage>
        <taxon>Bacteria</taxon>
        <taxon>Pseudomonadati</taxon>
        <taxon>Pseudomonadota</taxon>
        <taxon>Gammaproteobacteria</taxon>
        <taxon>Alteromonadales</taxon>
        <taxon>Psychromonadaceae</taxon>
        <taxon>Psychromonas</taxon>
    </lineage>
</organism>
<keyword evidence="5 8" id="KW-0812">Transmembrane</keyword>
<keyword evidence="7 8" id="KW-0472">Membrane</keyword>
<dbReference type="InterPro" id="IPR000515">
    <property type="entry name" value="MetI-like"/>
</dbReference>
<evidence type="ECO:0000256" key="4">
    <source>
        <dbReference type="ARBA" id="ARBA00022519"/>
    </source>
</evidence>
<feature type="transmembrane region" description="Helical" evidence="8">
    <location>
        <begin position="21"/>
        <end position="42"/>
    </location>
</feature>